<sequence length="171" mass="18763">MMWFRPELRVLFVCTANVCRSPLAEAMLRHRLRAMGLGRRVQVRSAGTRVGQRGRRPDPRVVKVAGEAGVSLGRIRAAPLVPDMLANSDYVLVMDRGHLSDITVLMGDAPVPESVRLLGEYVSAETAEADIADPYFGHLEGFVEVFSQIDRALDGLVPDLQQRLRGSGLAL</sequence>
<feature type="active site" description="Nucleophile" evidence="6">
    <location>
        <position position="14"/>
    </location>
</feature>
<dbReference type="GO" id="GO:0004725">
    <property type="term" value="F:protein tyrosine phosphatase activity"/>
    <property type="evidence" value="ECO:0007669"/>
    <property type="project" value="UniProtKB-EC"/>
</dbReference>
<feature type="active site" description="Proton donor" evidence="6">
    <location>
        <position position="133"/>
    </location>
</feature>
<keyword evidence="9" id="KW-1185">Reference proteome</keyword>
<dbReference type="PANTHER" id="PTHR11717:SF31">
    <property type="entry name" value="LOW MOLECULAR WEIGHT PROTEIN-TYROSINE-PHOSPHATASE ETP-RELATED"/>
    <property type="match status" value="1"/>
</dbReference>
<feature type="domain" description="Phosphotyrosine protein phosphatase I" evidence="7">
    <location>
        <begin position="8"/>
        <end position="159"/>
    </location>
</feature>
<dbReference type="InterPro" id="IPR017867">
    <property type="entry name" value="Tyr_phospatase_low_mol_wt"/>
</dbReference>
<evidence type="ECO:0000313" key="8">
    <source>
        <dbReference type="EMBL" id="PLW81544.1"/>
    </source>
</evidence>
<name>A0A2N5XZH3_9GAMM</name>
<dbReference type="SMART" id="SM00226">
    <property type="entry name" value="LMWPc"/>
    <property type="match status" value="1"/>
</dbReference>
<evidence type="ECO:0000259" key="7">
    <source>
        <dbReference type="SMART" id="SM00226"/>
    </source>
</evidence>
<proteinExistence type="inferred from homology"/>
<dbReference type="AlphaFoldDB" id="A0A2N5XZH3"/>
<dbReference type="InterPro" id="IPR023485">
    <property type="entry name" value="Ptyr_pPase"/>
</dbReference>
<dbReference type="Gene3D" id="3.40.50.2300">
    <property type="match status" value="1"/>
</dbReference>
<dbReference type="InterPro" id="IPR050438">
    <property type="entry name" value="LMW_PTPase"/>
</dbReference>
<keyword evidence="3" id="KW-0378">Hydrolase</keyword>
<dbReference type="RefSeq" id="WP_101522343.1">
    <property type="nucleotide sequence ID" value="NZ_PKLZ01000012.1"/>
</dbReference>
<evidence type="ECO:0000256" key="3">
    <source>
        <dbReference type="ARBA" id="ARBA00022801"/>
    </source>
</evidence>
<feature type="active site" evidence="6">
    <location>
        <position position="20"/>
    </location>
</feature>
<dbReference type="EC" id="3.1.3.48" evidence="2"/>
<gene>
    <name evidence="8" type="ORF">CWI75_15030</name>
</gene>
<dbReference type="Proteomes" id="UP000234845">
    <property type="component" value="Unassembled WGS sequence"/>
</dbReference>
<evidence type="ECO:0000313" key="9">
    <source>
        <dbReference type="Proteomes" id="UP000234845"/>
    </source>
</evidence>
<evidence type="ECO:0000256" key="1">
    <source>
        <dbReference type="ARBA" id="ARBA00011063"/>
    </source>
</evidence>
<comment type="catalytic activity">
    <reaction evidence="5">
        <text>O-phospho-L-tyrosyl-[protein] + H2O = L-tyrosyl-[protein] + phosphate</text>
        <dbReference type="Rhea" id="RHEA:10684"/>
        <dbReference type="Rhea" id="RHEA-COMP:10136"/>
        <dbReference type="Rhea" id="RHEA-COMP:20101"/>
        <dbReference type="ChEBI" id="CHEBI:15377"/>
        <dbReference type="ChEBI" id="CHEBI:43474"/>
        <dbReference type="ChEBI" id="CHEBI:46858"/>
        <dbReference type="ChEBI" id="CHEBI:61978"/>
        <dbReference type="EC" id="3.1.3.48"/>
    </reaction>
</comment>
<evidence type="ECO:0000256" key="4">
    <source>
        <dbReference type="ARBA" id="ARBA00022912"/>
    </source>
</evidence>
<dbReference type="OrthoDB" id="9799372at2"/>
<comment type="similarity">
    <text evidence="1">Belongs to the low molecular weight phosphotyrosine protein phosphatase family.</text>
</comment>
<dbReference type="PANTHER" id="PTHR11717">
    <property type="entry name" value="LOW MOLECULAR WEIGHT PROTEIN TYROSINE PHOSPHATASE"/>
    <property type="match status" value="1"/>
</dbReference>
<dbReference type="PRINTS" id="PR00719">
    <property type="entry name" value="LMWPTPASE"/>
</dbReference>
<keyword evidence="4" id="KW-0904">Protein phosphatase</keyword>
<evidence type="ECO:0000256" key="6">
    <source>
        <dbReference type="PIRSR" id="PIRSR617867-1"/>
    </source>
</evidence>
<reference evidence="9" key="1">
    <citation type="submission" date="2017-11" db="EMBL/GenBank/DDBJ databases">
        <title>The draft genome sequence of Chromatocurvus sp. F02.</title>
        <authorList>
            <person name="Du Z.-J."/>
            <person name="Chang Y.-Q."/>
        </authorList>
    </citation>
    <scope>NUCLEOTIDE SEQUENCE [LARGE SCALE GENOMIC DNA]</scope>
    <source>
        <strain evidence="9">F02</strain>
    </source>
</reference>
<dbReference type="EMBL" id="PKLZ01000012">
    <property type="protein sequence ID" value="PLW81544.1"/>
    <property type="molecule type" value="Genomic_DNA"/>
</dbReference>
<dbReference type="InterPro" id="IPR036196">
    <property type="entry name" value="Ptyr_pPase_sf"/>
</dbReference>
<dbReference type="CDD" id="cd16343">
    <property type="entry name" value="LMWPTP"/>
    <property type="match status" value="1"/>
</dbReference>
<dbReference type="SUPFAM" id="SSF52788">
    <property type="entry name" value="Phosphotyrosine protein phosphatases I"/>
    <property type="match status" value="1"/>
</dbReference>
<dbReference type="Pfam" id="PF01451">
    <property type="entry name" value="LMWPc"/>
    <property type="match status" value="1"/>
</dbReference>
<evidence type="ECO:0000256" key="2">
    <source>
        <dbReference type="ARBA" id="ARBA00013064"/>
    </source>
</evidence>
<accession>A0A2N5XZH3</accession>
<evidence type="ECO:0000256" key="5">
    <source>
        <dbReference type="ARBA" id="ARBA00051722"/>
    </source>
</evidence>
<protein>
    <recommendedName>
        <fullName evidence="2">protein-tyrosine-phosphatase</fullName>
        <ecNumber evidence="2">3.1.3.48</ecNumber>
    </recommendedName>
</protein>
<organism evidence="8 9">
    <name type="scientific">Kineobactrum sediminis</name>
    <dbReference type="NCBI Taxonomy" id="1905677"/>
    <lineage>
        <taxon>Bacteria</taxon>
        <taxon>Pseudomonadati</taxon>
        <taxon>Pseudomonadota</taxon>
        <taxon>Gammaproteobacteria</taxon>
        <taxon>Cellvibrionales</taxon>
        <taxon>Halieaceae</taxon>
        <taxon>Kineobactrum</taxon>
    </lineage>
</organism>
<comment type="caution">
    <text evidence="8">The sequence shown here is derived from an EMBL/GenBank/DDBJ whole genome shotgun (WGS) entry which is preliminary data.</text>
</comment>